<feature type="binding site" evidence="12">
    <location>
        <begin position="134"/>
        <end position="137"/>
    </location>
    <ligand>
        <name>GTP</name>
        <dbReference type="ChEBI" id="CHEBI:37565"/>
    </ligand>
</feature>
<evidence type="ECO:0000256" key="7">
    <source>
        <dbReference type="ARBA" id="ARBA00023136"/>
    </source>
</evidence>
<dbReference type="SUPFAM" id="SSF52540">
    <property type="entry name" value="P-loop containing nucleoside triphosphate hydrolases"/>
    <property type="match status" value="1"/>
</dbReference>
<keyword evidence="5 12" id="KW-0648">Protein biosynthesis</keyword>
<dbReference type="InterPro" id="IPR006297">
    <property type="entry name" value="EF-4"/>
</dbReference>
<dbReference type="CDD" id="cd16260">
    <property type="entry name" value="EF4_III"/>
    <property type="match status" value="1"/>
</dbReference>
<comment type="catalytic activity">
    <reaction evidence="8 12">
        <text>GTP + H2O = GDP + phosphate + H(+)</text>
        <dbReference type="Rhea" id="RHEA:19669"/>
        <dbReference type="ChEBI" id="CHEBI:15377"/>
        <dbReference type="ChEBI" id="CHEBI:15378"/>
        <dbReference type="ChEBI" id="CHEBI:37565"/>
        <dbReference type="ChEBI" id="CHEBI:43474"/>
        <dbReference type="ChEBI" id="CHEBI:58189"/>
        <dbReference type="EC" id="3.6.5.n1"/>
    </reaction>
</comment>
<dbReference type="Pfam" id="PF14492">
    <property type="entry name" value="EFG_III"/>
    <property type="match status" value="1"/>
</dbReference>
<dbReference type="Gene3D" id="3.30.70.240">
    <property type="match status" value="1"/>
</dbReference>
<evidence type="ECO:0000256" key="1">
    <source>
        <dbReference type="ARBA" id="ARBA00005454"/>
    </source>
</evidence>
<evidence type="ECO:0000256" key="10">
    <source>
        <dbReference type="ARBA" id="ARBA00061052"/>
    </source>
</evidence>
<dbReference type="PRINTS" id="PR00315">
    <property type="entry name" value="ELONGATNFCT"/>
</dbReference>
<dbReference type="Gene3D" id="3.30.70.870">
    <property type="entry name" value="Elongation Factor G (Translational Gtpase), domain 3"/>
    <property type="match status" value="1"/>
</dbReference>
<sequence>MAEIQYIRNFCIIAHIDHGKSTLADRLIQKGHLVEDRDFQDQILDNMDIERERGITIKSQAVTIPYTAADGHEYELNLVDTPGHVDFTYEVSRAINSCEGALLLVDATQGVQAQTLSNMYLALEHNLEIVPVINKIDMQAADINMARKQIDKDLGLDSSEALLVSARTGQGVDELFEAIVKRFPPPAGKVDAPLRALIFDCHYDPYRGVVVHVRLFDGTLKKGMKIRFMYNGTEYDVETVGVFKLALVETEELKAGDVGYFIAGVRTVSDVRVGDTVTGAENPCEKALPGFREIKPVVFSSIYPVDSNDYEELKTSIEKLKLNDASLVYEKDSSAALGFGFRCGFLGLLHLEVIQERLEREFDQSVIFTAPSVKYKVYVRNGPTAEEIMVDNPADYPGDGRVESADEPYIRASIITPTTFVGNIMTLCNEKRGVQTNMTYLDEKRVELVYNMPLAEVLFDFYDRLKSISRGYASFDYDITEYKKTDLVKLDILLNGKAVDALSQLVFRDNAQARARMVCERLQEEIPRQQFKIPIQGAIGSQVIARETVNALRKDVLAKCYGGDISRKRKLLEKQKEGKKRMKMVGDVELPQSAFLAVLKSKDE</sequence>
<dbReference type="InterPro" id="IPR000640">
    <property type="entry name" value="EFG_V-like"/>
</dbReference>
<dbReference type="Pfam" id="PF06421">
    <property type="entry name" value="LepA_C"/>
    <property type="match status" value="1"/>
</dbReference>
<dbReference type="Pfam" id="PF00009">
    <property type="entry name" value="GTP_EFTU"/>
    <property type="match status" value="1"/>
</dbReference>
<dbReference type="InterPro" id="IPR009000">
    <property type="entry name" value="Transl_B-barrel_sf"/>
</dbReference>
<proteinExistence type="inferred from homology"/>
<keyword evidence="6 12" id="KW-0342">GTP-binding</keyword>
<protein>
    <recommendedName>
        <fullName evidence="11 12">Elongation factor 4</fullName>
        <shortName evidence="12">EF-4</shortName>
        <ecNumber evidence="11 12">3.6.5.n1</ecNumber>
    </recommendedName>
    <alternativeName>
        <fullName evidence="12">Ribosomal back-translocase LepA</fullName>
    </alternativeName>
</protein>
<dbReference type="InterPro" id="IPR035654">
    <property type="entry name" value="LepA_IV"/>
</dbReference>
<evidence type="ECO:0000256" key="3">
    <source>
        <dbReference type="ARBA" id="ARBA00022741"/>
    </source>
</evidence>
<dbReference type="FunFam" id="3.30.70.240:FF:000007">
    <property type="entry name" value="Translation factor GUF1, mitochondrial"/>
    <property type="match status" value="1"/>
</dbReference>
<dbReference type="eggNOG" id="COG0481">
    <property type="taxonomic scope" value="Bacteria"/>
</dbReference>
<dbReference type="InterPro" id="IPR013842">
    <property type="entry name" value="LepA_CTD"/>
</dbReference>
<evidence type="ECO:0000256" key="4">
    <source>
        <dbReference type="ARBA" id="ARBA00022801"/>
    </source>
</evidence>
<dbReference type="CDD" id="cd03709">
    <property type="entry name" value="lepA_C"/>
    <property type="match status" value="1"/>
</dbReference>
<evidence type="ECO:0000256" key="12">
    <source>
        <dbReference type="HAMAP-Rule" id="MF_00071"/>
    </source>
</evidence>
<keyword evidence="12" id="KW-0997">Cell inner membrane</keyword>
<dbReference type="FunFam" id="3.30.70.2570:FF:000001">
    <property type="entry name" value="Translation factor GUF1, mitochondrial"/>
    <property type="match status" value="1"/>
</dbReference>
<keyword evidence="15" id="KW-1185">Reference proteome</keyword>
<dbReference type="PROSITE" id="PS00301">
    <property type="entry name" value="G_TR_1"/>
    <property type="match status" value="1"/>
</dbReference>
<dbReference type="InterPro" id="IPR027417">
    <property type="entry name" value="P-loop_NTPase"/>
</dbReference>
<dbReference type="FunFam" id="2.40.30.10:FF:000015">
    <property type="entry name" value="Translation factor GUF1, mitochondrial"/>
    <property type="match status" value="1"/>
</dbReference>
<dbReference type="PROSITE" id="PS51722">
    <property type="entry name" value="G_TR_2"/>
    <property type="match status" value="1"/>
</dbReference>
<evidence type="ECO:0000313" key="14">
    <source>
        <dbReference type="EMBL" id="AEF80793.1"/>
    </source>
</evidence>
<evidence type="ECO:0000256" key="6">
    <source>
        <dbReference type="ARBA" id="ARBA00023134"/>
    </source>
</evidence>
<dbReference type="InterPro" id="IPR035647">
    <property type="entry name" value="EFG_III/V"/>
</dbReference>
<dbReference type="AlphaFoldDB" id="F5Y7C3"/>
<dbReference type="GO" id="GO:0003924">
    <property type="term" value="F:GTPase activity"/>
    <property type="evidence" value="ECO:0007669"/>
    <property type="project" value="UniProtKB-UniRule"/>
</dbReference>
<dbReference type="InterPro" id="IPR031157">
    <property type="entry name" value="G_TR_CS"/>
</dbReference>
<dbReference type="OrthoDB" id="9804431at2"/>
<dbReference type="NCBIfam" id="TIGR00231">
    <property type="entry name" value="small_GTP"/>
    <property type="match status" value="1"/>
</dbReference>
<keyword evidence="4 12" id="KW-0378">Hydrolase</keyword>
<dbReference type="InterPro" id="IPR004161">
    <property type="entry name" value="EFTu-like_2"/>
</dbReference>
<dbReference type="InterPro" id="IPR005225">
    <property type="entry name" value="Small_GTP-bd"/>
</dbReference>
<comment type="similarity">
    <text evidence="10">Belongs to the GTP-binding elongation factor family. LepA subfamily.</text>
</comment>
<dbReference type="GO" id="GO:0043022">
    <property type="term" value="F:ribosome binding"/>
    <property type="evidence" value="ECO:0007669"/>
    <property type="project" value="UniProtKB-UniRule"/>
</dbReference>
<dbReference type="GO" id="GO:0003746">
    <property type="term" value="F:translation elongation factor activity"/>
    <property type="evidence" value="ECO:0007669"/>
    <property type="project" value="UniProtKB-UniRule"/>
</dbReference>
<dbReference type="PANTHER" id="PTHR43512">
    <property type="entry name" value="TRANSLATION FACTOR GUF1-RELATED"/>
    <property type="match status" value="1"/>
</dbReference>
<evidence type="ECO:0000256" key="11">
    <source>
        <dbReference type="ARBA" id="ARBA00066744"/>
    </source>
</evidence>
<name>F5Y7C3_LEAAZ</name>
<evidence type="ECO:0000256" key="5">
    <source>
        <dbReference type="ARBA" id="ARBA00022917"/>
    </source>
</evidence>
<dbReference type="FunFam" id="3.30.70.870:FF:000004">
    <property type="entry name" value="Translation factor GUF1, mitochondrial"/>
    <property type="match status" value="1"/>
</dbReference>
<dbReference type="HOGENOM" id="CLU_009995_3_3_12"/>
<reference evidence="14 15" key="2">
    <citation type="journal article" date="2011" name="ISME J.">
        <title>RNA-seq reveals cooperative metabolic interactions between two termite-gut spirochete species in co-culture.</title>
        <authorList>
            <person name="Rosenthal A.Z."/>
            <person name="Matson E.G."/>
            <person name="Eldar A."/>
            <person name="Leadbetter J.R."/>
        </authorList>
    </citation>
    <scope>NUCLEOTIDE SEQUENCE [LARGE SCALE GENOMIC DNA]</scope>
    <source>
        <strain evidence="15">ATCC BAA-888 / DSM 13862 / ZAS-9</strain>
    </source>
</reference>
<evidence type="ECO:0000313" key="15">
    <source>
        <dbReference type="Proteomes" id="UP000009222"/>
    </source>
</evidence>
<comment type="subcellular location">
    <subcellularLocation>
        <location evidence="12">Cell inner membrane</location>
        <topology evidence="12">Peripheral membrane protein</topology>
        <orientation evidence="12">Cytoplasmic side</orientation>
    </subcellularLocation>
</comment>
<dbReference type="InParanoid" id="F5Y7C3"/>
<dbReference type="FunFam" id="3.40.50.300:FF:000078">
    <property type="entry name" value="Elongation factor 4"/>
    <property type="match status" value="1"/>
</dbReference>
<dbReference type="KEGG" id="taz:TREAZ_3510"/>
<dbReference type="EMBL" id="CP001841">
    <property type="protein sequence ID" value="AEF80793.1"/>
    <property type="molecule type" value="Genomic_DNA"/>
</dbReference>
<evidence type="ECO:0000256" key="8">
    <source>
        <dbReference type="ARBA" id="ARBA00050293"/>
    </source>
</evidence>
<dbReference type="InterPro" id="IPR000795">
    <property type="entry name" value="T_Tr_GTP-bd_dom"/>
</dbReference>
<evidence type="ECO:0000259" key="13">
    <source>
        <dbReference type="PROSITE" id="PS51722"/>
    </source>
</evidence>
<dbReference type="Gene3D" id="3.40.50.300">
    <property type="entry name" value="P-loop containing nucleotide triphosphate hydrolases"/>
    <property type="match status" value="1"/>
</dbReference>
<dbReference type="InterPro" id="IPR041095">
    <property type="entry name" value="EFG_II"/>
</dbReference>
<dbReference type="GO" id="GO:0045727">
    <property type="term" value="P:positive regulation of translation"/>
    <property type="evidence" value="ECO:0007669"/>
    <property type="project" value="UniProtKB-UniRule"/>
</dbReference>
<dbReference type="FunCoup" id="F5Y7C3">
    <property type="interactions" value="362"/>
</dbReference>
<dbReference type="Gene3D" id="3.30.70.2570">
    <property type="entry name" value="Elongation factor 4, C-terminal domain"/>
    <property type="match status" value="1"/>
</dbReference>
<dbReference type="Proteomes" id="UP000009222">
    <property type="component" value="Chromosome"/>
</dbReference>
<evidence type="ECO:0000256" key="2">
    <source>
        <dbReference type="ARBA" id="ARBA00022475"/>
    </source>
</evidence>
<organism evidence="14 15">
    <name type="scientific">Leadbettera azotonutricia (strain ATCC BAA-888 / DSM 13862 / ZAS-9)</name>
    <name type="common">Treponema azotonutricium</name>
    <dbReference type="NCBI Taxonomy" id="545695"/>
    <lineage>
        <taxon>Bacteria</taxon>
        <taxon>Pseudomonadati</taxon>
        <taxon>Spirochaetota</taxon>
        <taxon>Spirochaetia</taxon>
        <taxon>Spirochaetales</taxon>
        <taxon>Breznakiellaceae</taxon>
        <taxon>Leadbettera</taxon>
    </lineage>
</organism>
<dbReference type="CDD" id="cd01890">
    <property type="entry name" value="LepA"/>
    <property type="match status" value="1"/>
</dbReference>
<keyword evidence="2 12" id="KW-1003">Cell membrane</keyword>
<comment type="function">
    <text evidence="9 12">Required for accurate and efficient protein synthesis under certain stress conditions. May act as a fidelity factor of the translation reaction, by catalyzing a one-codon backward translocation of tRNAs on improperly translocated ribosomes. Back-translocation proceeds from a post-translocation (POST) complex to a pre-translocation (PRE) complex, thus giving elongation factor G a second chance to translocate the tRNAs correctly. Binds to ribosomes in a GTP-dependent manner.</text>
</comment>
<feature type="binding site" evidence="12">
    <location>
        <begin position="17"/>
        <end position="22"/>
    </location>
    <ligand>
        <name>GTP</name>
        <dbReference type="ChEBI" id="CHEBI:37565"/>
    </ligand>
</feature>
<dbReference type="SUPFAM" id="SSF54980">
    <property type="entry name" value="EF-G C-terminal domain-like"/>
    <property type="match status" value="2"/>
</dbReference>
<comment type="similarity">
    <text evidence="1 12">Belongs to the TRAFAC class translation factor GTPase superfamily. Classic translation factor GTPase family. LepA subfamily.</text>
</comment>
<dbReference type="NCBIfam" id="TIGR01393">
    <property type="entry name" value="lepA"/>
    <property type="match status" value="1"/>
</dbReference>
<evidence type="ECO:0000256" key="9">
    <source>
        <dbReference type="ARBA" id="ARBA00057626"/>
    </source>
</evidence>
<keyword evidence="7 12" id="KW-0472">Membrane</keyword>
<dbReference type="STRING" id="545695.TREAZ_3510"/>
<dbReference type="EC" id="3.6.5.n1" evidence="11 12"/>
<accession>F5Y7C3</accession>
<dbReference type="PANTHER" id="PTHR43512:SF4">
    <property type="entry name" value="TRANSLATION FACTOR GUF1 HOMOLOG, CHLOROPLASTIC"/>
    <property type="match status" value="1"/>
</dbReference>
<reference evidence="15" key="1">
    <citation type="submission" date="2009-12" db="EMBL/GenBank/DDBJ databases">
        <title>Complete sequence of Treponema azotonutricium strain ZAS-9.</title>
        <authorList>
            <person name="Tetu S.G."/>
            <person name="Matson E."/>
            <person name="Ren Q."/>
            <person name="Seshadri R."/>
            <person name="Elbourne L."/>
            <person name="Hassan K.A."/>
            <person name="Durkin A."/>
            <person name="Radune D."/>
            <person name="Mohamoud Y."/>
            <person name="Shay R."/>
            <person name="Jin S."/>
            <person name="Zhang X."/>
            <person name="Lucey K."/>
            <person name="Ballor N.R."/>
            <person name="Ottesen E."/>
            <person name="Rosenthal R."/>
            <person name="Allen A."/>
            <person name="Leadbetter J.R."/>
            <person name="Paulsen I.T."/>
        </authorList>
    </citation>
    <scope>NUCLEOTIDE SEQUENCE [LARGE SCALE GENOMIC DNA]</scope>
    <source>
        <strain evidence="15">ATCC BAA-888 / DSM 13862 / ZAS-9</strain>
    </source>
</reference>
<dbReference type="HAMAP" id="MF_00071">
    <property type="entry name" value="LepA"/>
    <property type="match status" value="1"/>
</dbReference>
<dbReference type="CDD" id="cd03699">
    <property type="entry name" value="EF4_II"/>
    <property type="match status" value="1"/>
</dbReference>
<dbReference type="GO" id="GO:0005525">
    <property type="term" value="F:GTP binding"/>
    <property type="evidence" value="ECO:0007669"/>
    <property type="project" value="UniProtKB-UniRule"/>
</dbReference>
<dbReference type="GO" id="GO:0005886">
    <property type="term" value="C:plasma membrane"/>
    <property type="evidence" value="ECO:0007669"/>
    <property type="project" value="UniProtKB-SubCell"/>
</dbReference>
<gene>
    <name evidence="12 14" type="primary">lepA</name>
    <name evidence="14" type="ordered locus">TREAZ_3510</name>
</gene>
<dbReference type="RefSeq" id="WP_015712066.1">
    <property type="nucleotide sequence ID" value="NC_015577.1"/>
</dbReference>
<dbReference type="Pfam" id="PF03144">
    <property type="entry name" value="GTP_EFTU_D2"/>
    <property type="match status" value="1"/>
</dbReference>
<keyword evidence="3 12" id="KW-0547">Nucleotide-binding</keyword>
<dbReference type="SUPFAM" id="SSF50447">
    <property type="entry name" value="Translation proteins"/>
    <property type="match status" value="1"/>
</dbReference>
<dbReference type="InterPro" id="IPR038363">
    <property type="entry name" value="LepA_C_sf"/>
</dbReference>
<dbReference type="Pfam" id="PF00679">
    <property type="entry name" value="EFG_C"/>
    <property type="match status" value="1"/>
</dbReference>
<feature type="domain" description="Tr-type G" evidence="13">
    <location>
        <begin position="5"/>
        <end position="187"/>
    </location>
</feature>
<dbReference type="Gene3D" id="2.40.30.10">
    <property type="entry name" value="Translation factors"/>
    <property type="match status" value="1"/>
</dbReference>